<evidence type="ECO:0000256" key="2">
    <source>
        <dbReference type="SAM" id="SignalP"/>
    </source>
</evidence>
<feature type="region of interest" description="Disordered" evidence="1">
    <location>
        <begin position="202"/>
        <end position="229"/>
    </location>
</feature>
<evidence type="ECO:0008006" key="5">
    <source>
        <dbReference type="Google" id="ProtNLM"/>
    </source>
</evidence>
<sequence length="495" mass="51012">MTLHTALAALAAAFVITACGGGGSGSSDAAVPEATAVGQPIAEATSAVIGSAGGMLHSADGSVSVEVPAGALARDETITLQEISHQNHGAPGRAWRIGPATLTPAVPLTLRLRYDDIDVQGTDASELRLAYQDAQRRWIVPTSPSLDTGSRTLTVSTRRLGDWSRFARLSLSPSAATVKVGQPLALKVLRCEVVDFDAGAEGSDPQLVKDCQPDPSVKTNGPRVNSMAGGNATVGTAVWPDPQRAEYLYTAPASVPSPRTVALSVETLLSASPGSPASTLLVSNITIEGEDGCAWVQNVDAFDYDVRVAAFTVRAAEGHARYEGTGKLEAAGRLQRISAPGLPVVVFSSFGQSANGLVNVHGTLQVDDPAEPYTQTYAASGAPSGLGEQVPPALLVLSVDARSCTYAFAGSAMTHGSVQGGPGASSDAVLTPGELHFKDMPLPTGSSRVIAVDALDAPFQLDTESNGFAPWSSLLPLPFEPGSTRVSWRLSPATP</sequence>
<feature type="chain" id="PRO_5022915204" description="ZU5 domain-containing protein" evidence="2">
    <location>
        <begin position="30"/>
        <end position="495"/>
    </location>
</feature>
<dbReference type="Gene3D" id="2.60.220.30">
    <property type="match status" value="1"/>
</dbReference>
<evidence type="ECO:0000256" key="1">
    <source>
        <dbReference type="SAM" id="MobiDB-lite"/>
    </source>
</evidence>
<evidence type="ECO:0000313" key="3">
    <source>
        <dbReference type="EMBL" id="TXC62052.1"/>
    </source>
</evidence>
<dbReference type="Proteomes" id="UP000321832">
    <property type="component" value="Unassembled WGS sequence"/>
</dbReference>
<gene>
    <name evidence="3" type="ORF">FSC37_22960</name>
</gene>
<dbReference type="AlphaFoldDB" id="A0A5C6TN01"/>
<dbReference type="EMBL" id="VOPW01000003">
    <property type="protein sequence ID" value="TXC62052.1"/>
    <property type="molecule type" value="Genomic_DNA"/>
</dbReference>
<reference evidence="3 4" key="1">
    <citation type="submission" date="2019-08" db="EMBL/GenBank/DDBJ databases">
        <authorList>
            <person name="Khan S.A."/>
            <person name="Jeon C.O."/>
            <person name="Jeong S.E."/>
        </authorList>
    </citation>
    <scope>NUCLEOTIDE SEQUENCE [LARGE SCALE GENOMIC DNA]</scope>
    <source>
        <strain evidence="4">IMCC1728</strain>
    </source>
</reference>
<keyword evidence="4" id="KW-1185">Reference proteome</keyword>
<name>A0A5C6TN01_9BURK</name>
<feature type="signal peptide" evidence="2">
    <location>
        <begin position="1"/>
        <end position="29"/>
    </location>
</feature>
<accession>A0A5C6TN01</accession>
<organism evidence="3 4">
    <name type="scientific">Piscinibacter aquaticus</name>
    <dbReference type="NCBI Taxonomy" id="392597"/>
    <lineage>
        <taxon>Bacteria</taxon>
        <taxon>Pseudomonadati</taxon>
        <taxon>Pseudomonadota</taxon>
        <taxon>Betaproteobacteria</taxon>
        <taxon>Burkholderiales</taxon>
        <taxon>Sphaerotilaceae</taxon>
        <taxon>Piscinibacter</taxon>
    </lineage>
</organism>
<proteinExistence type="predicted"/>
<keyword evidence="2" id="KW-0732">Signal</keyword>
<protein>
    <recommendedName>
        <fullName evidence="5">ZU5 domain-containing protein</fullName>
    </recommendedName>
</protein>
<comment type="caution">
    <text evidence="3">The sequence shown here is derived from an EMBL/GenBank/DDBJ whole genome shotgun (WGS) entry which is preliminary data.</text>
</comment>
<evidence type="ECO:0000313" key="4">
    <source>
        <dbReference type="Proteomes" id="UP000321832"/>
    </source>
</evidence>